<protein>
    <submittedName>
        <fullName evidence="1">Uncharacterized protein</fullName>
    </submittedName>
</protein>
<evidence type="ECO:0000313" key="2">
    <source>
        <dbReference type="Proteomes" id="UP001244295"/>
    </source>
</evidence>
<reference evidence="1" key="1">
    <citation type="submission" date="2023-07" db="EMBL/GenBank/DDBJ databases">
        <title>Sorghum-associated microbial communities from plants grown in Nebraska, USA.</title>
        <authorList>
            <person name="Schachtman D."/>
        </authorList>
    </citation>
    <scope>NUCLEOTIDE SEQUENCE</scope>
    <source>
        <strain evidence="1">DS2795</strain>
    </source>
</reference>
<dbReference type="RefSeq" id="WP_070060568.1">
    <property type="nucleotide sequence ID" value="NZ_BKDH01000001.1"/>
</dbReference>
<gene>
    <name evidence="1" type="ORF">J2W25_005652</name>
</gene>
<comment type="caution">
    <text evidence="1">The sequence shown here is derived from an EMBL/GenBank/DDBJ whole genome shotgun (WGS) entry which is preliminary data.</text>
</comment>
<organism evidence="1 2">
    <name type="scientific">Variovorax boronicumulans</name>
    <dbReference type="NCBI Taxonomy" id="436515"/>
    <lineage>
        <taxon>Bacteria</taxon>
        <taxon>Pseudomonadati</taxon>
        <taxon>Pseudomonadota</taxon>
        <taxon>Betaproteobacteria</taxon>
        <taxon>Burkholderiales</taxon>
        <taxon>Comamonadaceae</taxon>
        <taxon>Variovorax</taxon>
    </lineage>
</organism>
<evidence type="ECO:0000313" key="1">
    <source>
        <dbReference type="EMBL" id="MDP9926603.1"/>
    </source>
</evidence>
<dbReference type="Proteomes" id="UP001244295">
    <property type="component" value="Unassembled WGS sequence"/>
</dbReference>
<dbReference type="GeneID" id="82268481"/>
<proteinExistence type="predicted"/>
<name>A0AAW8E498_9BURK</name>
<accession>A0AAW8E498</accession>
<sequence length="76" mass="8577">MQTSVRPFTDVEAAIAAVEALDGELRKFELAVGDNLQDSIGLQMAQITDRALARGWEPSGFIQKEGFRLYRYRAMR</sequence>
<dbReference type="AlphaFoldDB" id="A0AAW8E498"/>
<dbReference type="EMBL" id="JAUSRR010000011">
    <property type="protein sequence ID" value="MDP9926603.1"/>
    <property type="molecule type" value="Genomic_DNA"/>
</dbReference>